<feature type="region of interest" description="Disordered" evidence="1">
    <location>
        <begin position="19"/>
        <end position="40"/>
    </location>
</feature>
<feature type="compositionally biased region" description="Low complexity" evidence="1">
    <location>
        <begin position="258"/>
        <end position="280"/>
    </location>
</feature>
<gene>
    <name evidence="2" type="ORF">PsYK624_127320</name>
</gene>
<comment type="caution">
    <text evidence="2">The sequence shown here is derived from an EMBL/GenBank/DDBJ whole genome shotgun (WGS) entry which is preliminary data.</text>
</comment>
<keyword evidence="3" id="KW-1185">Reference proteome</keyword>
<reference evidence="2 3" key="1">
    <citation type="submission" date="2021-08" db="EMBL/GenBank/DDBJ databases">
        <title>Draft Genome Sequence of Phanerochaete sordida strain YK-624.</title>
        <authorList>
            <person name="Mori T."/>
            <person name="Dohra H."/>
            <person name="Suzuki T."/>
            <person name="Kawagishi H."/>
            <person name="Hirai H."/>
        </authorList>
    </citation>
    <scope>NUCLEOTIDE SEQUENCE [LARGE SCALE GENOMIC DNA]</scope>
    <source>
        <strain evidence="2 3">YK-624</strain>
    </source>
</reference>
<organism evidence="2 3">
    <name type="scientific">Phanerochaete sordida</name>
    <dbReference type="NCBI Taxonomy" id="48140"/>
    <lineage>
        <taxon>Eukaryota</taxon>
        <taxon>Fungi</taxon>
        <taxon>Dikarya</taxon>
        <taxon>Basidiomycota</taxon>
        <taxon>Agaricomycotina</taxon>
        <taxon>Agaricomycetes</taxon>
        <taxon>Polyporales</taxon>
        <taxon>Phanerochaetaceae</taxon>
        <taxon>Phanerochaete</taxon>
    </lineage>
</organism>
<dbReference type="AlphaFoldDB" id="A0A9P3LIN3"/>
<feature type="compositionally biased region" description="Basic and acidic residues" evidence="1">
    <location>
        <begin position="226"/>
        <end position="239"/>
    </location>
</feature>
<feature type="region of interest" description="Disordered" evidence="1">
    <location>
        <begin position="148"/>
        <end position="325"/>
    </location>
</feature>
<feature type="region of interest" description="Disordered" evidence="1">
    <location>
        <begin position="381"/>
        <end position="454"/>
    </location>
</feature>
<dbReference type="EMBL" id="BPQB01000061">
    <property type="protein sequence ID" value="GJE96535.1"/>
    <property type="molecule type" value="Genomic_DNA"/>
</dbReference>
<sequence length="454" mass="49352">MSSANNDLAIPFGSNVSHFSSGRSDRSNARDPVLQRSPHGNVYVLDENNNMQTLASEHGIIRDGNVHTFIADGNVINLADVVLDVANNVSNPSGSARQPRPWRTLDGHDLMAIFPTRTSVADRDWPMDNCHSVFRRQIHEYLTGDLGDLRRDLHPSHQPVAGDPSERSELSANATPRRAPLRRPESALVPPPPPPPPRQRRPSQPELLHGHAAYTRPPIANTLHDAPADPTRRTDDEPALRLPAEPTRMRPVSPGLDAAARPHAAERPPAFAPPAHALASHHGHAEGPPHALAMNLHGHFPPAHHGVPGHSAPPHALPPPHVPQAAAGGITLIQCNPQNAHPHNPPMTTAPLNLGAREGFARDYAGMPQRDRRRLAHREFVGTSTEEISAQMRDHEEEQEPRGPDGGPVAPSFPIPRQRAPKRVCGGELCTNDNCRSSRHPRNPARAGRMPSSD</sequence>
<dbReference type="Proteomes" id="UP000703269">
    <property type="component" value="Unassembled WGS sequence"/>
</dbReference>
<feature type="compositionally biased region" description="Basic and acidic residues" evidence="1">
    <location>
        <begin position="392"/>
        <end position="403"/>
    </location>
</feature>
<protein>
    <submittedName>
        <fullName evidence="2">Uncharacterized protein</fullName>
    </submittedName>
</protein>
<name>A0A9P3LIN3_9APHY</name>
<evidence type="ECO:0000313" key="3">
    <source>
        <dbReference type="Proteomes" id="UP000703269"/>
    </source>
</evidence>
<evidence type="ECO:0000313" key="2">
    <source>
        <dbReference type="EMBL" id="GJE96535.1"/>
    </source>
</evidence>
<accession>A0A9P3LIN3</accession>
<dbReference type="OrthoDB" id="10674772at2759"/>
<proteinExistence type="predicted"/>
<evidence type="ECO:0000256" key="1">
    <source>
        <dbReference type="SAM" id="MobiDB-lite"/>
    </source>
</evidence>